<accession>A0A0F9IHW3</accession>
<protein>
    <submittedName>
        <fullName evidence="1">Uncharacterized protein</fullName>
    </submittedName>
</protein>
<dbReference type="AlphaFoldDB" id="A0A0F9IHW3"/>
<gene>
    <name evidence="1" type="ORF">LCGC14_1940320</name>
</gene>
<name>A0A0F9IHW3_9ZZZZ</name>
<evidence type="ECO:0000313" key="1">
    <source>
        <dbReference type="EMBL" id="KKL86882.1"/>
    </source>
</evidence>
<reference evidence="1" key="1">
    <citation type="journal article" date="2015" name="Nature">
        <title>Complex archaea that bridge the gap between prokaryotes and eukaryotes.</title>
        <authorList>
            <person name="Spang A."/>
            <person name="Saw J.H."/>
            <person name="Jorgensen S.L."/>
            <person name="Zaremba-Niedzwiedzka K."/>
            <person name="Martijn J."/>
            <person name="Lind A.E."/>
            <person name="van Eijk R."/>
            <person name="Schleper C."/>
            <person name="Guy L."/>
            <person name="Ettema T.J."/>
        </authorList>
    </citation>
    <scope>NUCLEOTIDE SEQUENCE</scope>
</reference>
<dbReference type="EMBL" id="LAZR01020987">
    <property type="protein sequence ID" value="KKL86882.1"/>
    <property type="molecule type" value="Genomic_DNA"/>
</dbReference>
<organism evidence="1">
    <name type="scientific">marine sediment metagenome</name>
    <dbReference type="NCBI Taxonomy" id="412755"/>
    <lineage>
        <taxon>unclassified sequences</taxon>
        <taxon>metagenomes</taxon>
        <taxon>ecological metagenomes</taxon>
    </lineage>
</organism>
<sequence>MMEFDENGLYCKEGHERINFENWKEGEEHDINGHIKRSLITKIKGALSWQ</sequence>
<proteinExistence type="predicted"/>
<comment type="caution">
    <text evidence="1">The sequence shown here is derived from an EMBL/GenBank/DDBJ whole genome shotgun (WGS) entry which is preliminary data.</text>
</comment>